<keyword evidence="3" id="KW-1185">Reference proteome</keyword>
<reference evidence="2 3" key="1">
    <citation type="journal article" date="2024" name="Nat. Commun.">
        <title>Phylogenomics reveals the evolutionary origins of lichenization in chlorophyte algae.</title>
        <authorList>
            <person name="Puginier C."/>
            <person name="Libourel C."/>
            <person name="Otte J."/>
            <person name="Skaloud P."/>
            <person name="Haon M."/>
            <person name="Grisel S."/>
            <person name="Petersen M."/>
            <person name="Berrin J.G."/>
            <person name="Delaux P.M."/>
            <person name="Dal Grande F."/>
            <person name="Keller J."/>
        </authorList>
    </citation>
    <scope>NUCLEOTIDE SEQUENCE [LARGE SCALE GENOMIC DNA]</scope>
    <source>
        <strain evidence="2 3">SAG 2523</strain>
    </source>
</reference>
<name>A0AAW1T3V4_9CHLO</name>
<proteinExistence type="predicted"/>
<dbReference type="AlphaFoldDB" id="A0AAW1T3V4"/>
<protein>
    <submittedName>
        <fullName evidence="2">Uncharacterized protein</fullName>
    </submittedName>
</protein>
<feature type="region of interest" description="Disordered" evidence="1">
    <location>
        <begin position="1"/>
        <end position="26"/>
    </location>
</feature>
<comment type="caution">
    <text evidence="2">The sequence shown here is derived from an EMBL/GenBank/DDBJ whole genome shotgun (WGS) entry which is preliminary data.</text>
</comment>
<dbReference type="Proteomes" id="UP001485043">
    <property type="component" value="Unassembled WGS sequence"/>
</dbReference>
<gene>
    <name evidence="2" type="ORF">WJX84_005160</name>
</gene>
<dbReference type="EMBL" id="JALJOV010000475">
    <property type="protein sequence ID" value="KAK9863409.1"/>
    <property type="molecule type" value="Genomic_DNA"/>
</dbReference>
<feature type="region of interest" description="Disordered" evidence="1">
    <location>
        <begin position="49"/>
        <end position="73"/>
    </location>
</feature>
<feature type="compositionally biased region" description="Low complexity" evidence="1">
    <location>
        <begin position="55"/>
        <end position="71"/>
    </location>
</feature>
<evidence type="ECO:0000313" key="3">
    <source>
        <dbReference type="Proteomes" id="UP001485043"/>
    </source>
</evidence>
<feature type="compositionally biased region" description="Basic and acidic residues" evidence="1">
    <location>
        <begin position="208"/>
        <end position="226"/>
    </location>
</feature>
<sequence length="249" mass="26166">MGQRACQDPAEFTAAPACSQSPPLQLFPQDKRPAGLAVLKQRYGRLGLSLSPEVTGSDLGSSLTGDSDSGTPQSWLTAHRLALDDIEPVSAHPAQGVGEHSTTKFCSAISHMPTSLSSPASVQKPYMRTPAGIALQDEPQPSSPAASPSPASWLVPSQSFSRDFPSPIPSTHYEAQSQGIARCAPASWSEQPDQSAAARLSYGSALRQQERHPEQLGHSKRQKEEIIGSGQVGPSGSSATLPAPLGRPQ</sequence>
<feature type="region of interest" description="Disordered" evidence="1">
    <location>
        <begin position="134"/>
        <end position="249"/>
    </location>
</feature>
<feature type="compositionally biased region" description="Low complexity" evidence="1">
    <location>
        <begin position="139"/>
        <end position="152"/>
    </location>
</feature>
<evidence type="ECO:0000313" key="2">
    <source>
        <dbReference type="EMBL" id="KAK9863409.1"/>
    </source>
</evidence>
<organism evidence="2 3">
    <name type="scientific">Apatococcus fuscideae</name>
    <dbReference type="NCBI Taxonomy" id="2026836"/>
    <lineage>
        <taxon>Eukaryota</taxon>
        <taxon>Viridiplantae</taxon>
        <taxon>Chlorophyta</taxon>
        <taxon>core chlorophytes</taxon>
        <taxon>Trebouxiophyceae</taxon>
        <taxon>Chlorellales</taxon>
        <taxon>Chlorellaceae</taxon>
        <taxon>Apatococcus</taxon>
    </lineage>
</organism>
<accession>A0AAW1T3V4</accession>
<evidence type="ECO:0000256" key="1">
    <source>
        <dbReference type="SAM" id="MobiDB-lite"/>
    </source>
</evidence>